<dbReference type="InterPro" id="IPR036322">
    <property type="entry name" value="WD40_repeat_dom_sf"/>
</dbReference>
<keyword evidence="9" id="KW-1185">Reference proteome</keyword>
<dbReference type="Gramene" id="PSS18224">
    <property type="protein sequence ID" value="PSS18224"/>
    <property type="gene ID" value="CEY00_Acc04412"/>
</dbReference>
<feature type="repeat" description="WD" evidence="3">
    <location>
        <begin position="1091"/>
        <end position="1124"/>
    </location>
</feature>
<dbReference type="InterPro" id="IPR056514">
    <property type="entry name" value="ARM_LIN_2nd"/>
</dbReference>
<dbReference type="SUPFAM" id="SSF48371">
    <property type="entry name" value="ARM repeat"/>
    <property type="match status" value="1"/>
</dbReference>
<evidence type="ECO:0000256" key="4">
    <source>
        <dbReference type="SAM" id="MobiDB-lite"/>
    </source>
</evidence>
<feature type="domain" description="Putative E3 ubiquitin-protein ligase LIN ARM-like" evidence="6">
    <location>
        <begin position="674"/>
        <end position="1027"/>
    </location>
</feature>
<dbReference type="Proteomes" id="UP000241394">
    <property type="component" value="Chromosome LG11"/>
</dbReference>
<dbReference type="InterPro" id="IPR016024">
    <property type="entry name" value="ARM-type_fold"/>
</dbReference>
<dbReference type="EMBL" id="NKQK01000011">
    <property type="protein sequence ID" value="PSS18224.1"/>
    <property type="molecule type" value="Genomic_DNA"/>
</dbReference>
<dbReference type="SUPFAM" id="SSF50978">
    <property type="entry name" value="WD40 repeat-like"/>
    <property type="match status" value="1"/>
</dbReference>
<evidence type="ECO:0000256" key="3">
    <source>
        <dbReference type="PROSITE-ProRule" id="PRU00221"/>
    </source>
</evidence>
<comment type="caution">
    <text evidence="8">The sequence shown here is derived from an EMBL/GenBank/DDBJ whole genome shotgun (WGS) entry which is preliminary data.</text>
</comment>
<dbReference type="PANTHER" id="PTHR35549">
    <property type="entry name" value="OS04G0584500 PROTEIN"/>
    <property type="match status" value="1"/>
</dbReference>
<evidence type="ECO:0000259" key="5">
    <source>
        <dbReference type="Pfam" id="PF23568"/>
    </source>
</evidence>
<feature type="compositionally biased region" description="Low complexity" evidence="4">
    <location>
        <begin position="1"/>
        <end position="20"/>
    </location>
</feature>
<proteinExistence type="predicted"/>
<reference evidence="9" key="2">
    <citation type="journal article" date="2018" name="BMC Genomics">
        <title>A manually annotated Actinidia chinensis var. chinensis (kiwifruit) genome highlights the challenges associated with draft genomes and gene prediction in plants.</title>
        <authorList>
            <person name="Pilkington S.M."/>
            <person name="Crowhurst R."/>
            <person name="Hilario E."/>
            <person name="Nardozza S."/>
            <person name="Fraser L."/>
            <person name="Peng Y."/>
            <person name="Gunaseelan K."/>
            <person name="Simpson R."/>
            <person name="Tahir J."/>
            <person name="Deroles S.C."/>
            <person name="Templeton K."/>
            <person name="Luo Z."/>
            <person name="Davy M."/>
            <person name="Cheng C."/>
            <person name="McNeilage M."/>
            <person name="Scaglione D."/>
            <person name="Liu Y."/>
            <person name="Zhang Q."/>
            <person name="Datson P."/>
            <person name="De Silva N."/>
            <person name="Gardiner S.E."/>
            <person name="Bassett H."/>
            <person name="Chagne D."/>
            <person name="McCallum J."/>
            <person name="Dzierzon H."/>
            <person name="Deng C."/>
            <person name="Wang Y.Y."/>
            <person name="Barron L."/>
            <person name="Manako K."/>
            <person name="Bowen J."/>
            <person name="Foster T.M."/>
            <person name="Erridge Z.A."/>
            <person name="Tiffin H."/>
            <person name="Waite C.N."/>
            <person name="Davies K.M."/>
            <person name="Grierson E.P."/>
            <person name="Laing W.A."/>
            <person name="Kirk R."/>
            <person name="Chen X."/>
            <person name="Wood M."/>
            <person name="Montefiori M."/>
            <person name="Brummell D.A."/>
            <person name="Schwinn K.E."/>
            <person name="Catanach A."/>
            <person name="Fullerton C."/>
            <person name="Li D."/>
            <person name="Meiyalaghan S."/>
            <person name="Nieuwenhuizen N."/>
            <person name="Read N."/>
            <person name="Prakash R."/>
            <person name="Hunter D."/>
            <person name="Zhang H."/>
            <person name="McKenzie M."/>
            <person name="Knabel M."/>
            <person name="Harris A."/>
            <person name="Allan A.C."/>
            <person name="Gleave A."/>
            <person name="Chen A."/>
            <person name="Janssen B.J."/>
            <person name="Plunkett B."/>
            <person name="Ampomah-Dwamena C."/>
            <person name="Voogd C."/>
            <person name="Leif D."/>
            <person name="Lafferty D."/>
            <person name="Souleyre E.J.F."/>
            <person name="Varkonyi-Gasic E."/>
            <person name="Gambi F."/>
            <person name="Hanley J."/>
            <person name="Yao J.L."/>
            <person name="Cheung J."/>
            <person name="David K.M."/>
            <person name="Warren B."/>
            <person name="Marsh K."/>
            <person name="Snowden K.C."/>
            <person name="Lin-Wang K."/>
            <person name="Brian L."/>
            <person name="Martinez-Sanchez M."/>
            <person name="Wang M."/>
            <person name="Ileperuma N."/>
            <person name="Macnee N."/>
            <person name="Campin R."/>
            <person name="McAtee P."/>
            <person name="Drummond R.S.M."/>
            <person name="Espley R.V."/>
            <person name="Ireland H.S."/>
            <person name="Wu R."/>
            <person name="Atkinson R.G."/>
            <person name="Karunairetnam S."/>
            <person name="Bulley S."/>
            <person name="Chunkath S."/>
            <person name="Hanley Z."/>
            <person name="Storey R."/>
            <person name="Thrimawithana A.H."/>
            <person name="Thomson S."/>
            <person name="David C."/>
            <person name="Testolin R."/>
            <person name="Huang H."/>
            <person name="Hellens R.P."/>
            <person name="Schaffer R.J."/>
        </authorList>
    </citation>
    <scope>NUCLEOTIDE SEQUENCE [LARGE SCALE GENOMIC DNA]</scope>
    <source>
        <strain evidence="9">cv. Red5</strain>
    </source>
</reference>
<dbReference type="InterPro" id="IPR015943">
    <property type="entry name" value="WD40/YVTN_repeat-like_dom_sf"/>
</dbReference>
<dbReference type="OrthoDB" id="6262491at2759"/>
<keyword evidence="1 3" id="KW-0853">WD repeat</keyword>
<accession>A0A2R6R0R4</accession>
<dbReference type="Pfam" id="PF00400">
    <property type="entry name" value="WD40"/>
    <property type="match status" value="2"/>
</dbReference>
<feature type="repeat" description="WD" evidence="3">
    <location>
        <begin position="1066"/>
        <end position="1088"/>
    </location>
</feature>
<evidence type="ECO:0000259" key="6">
    <source>
        <dbReference type="Pfam" id="PF23628"/>
    </source>
</evidence>
<evidence type="ECO:0000259" key="7">
    <source>
        <dbReference type="Pfam" id="PF23654"/>
    </source>
</evidence>
<dbReference type="PANTHER" id="PTHR35549:SF2">
    <property type="entry name" value="TRANSDUCIN_WD40 REPEAT-LIKE SUPERFAMILY PROTEIN"/>
    <property type="match status" value="1"/>
</dbReference>
<reference evidence="8 9" key="1">
    <citation type="submission" date="2017-07" db="EMBL/GenBank/DDBJ databases">
        <title>An improved, manually edited Actinidia chinensis var. chinensis (kiwifruit) genome highlights the challenges associated with draft genomes and gene prediction in plants.</title>
        <authorList>
            <person name="Pilkington S."/>
            <person name="Crowhurst R."/>
            <person name="Hilario E."/>
            <person name="Nardozza S."/>
            <person name="Fraser L."/>
            <person name="Peng Y."/>
            <person name="Gunaseelan K."/>
            <person name="Simpson R."/>
            <person name="Tahir J."/>
            <person name="Deroles S."/>
            <person name="Templeton K."/>
            <person name="Luo Z."/>
            <person name="Davy M."/>
            <person name="Cheng C."/>
            <person name="Mcneilage M."/>
            <person name="Scaglione D."/>
            <person name="Liu Y."/>
            <person name="Zhang Q."/>
            <person name="Datson P."/>
            <person name="De Silva N."/>
            <person name="Gardiner S."/>
            <person name="Bassett H."/>
            <person name="Chagne D."/>
            <person name="Mccallum J."/>
            <person name="Dzierzon H."/>
            <person name="Deng C."/>
            <person name="Wang Y.-Y."/>
            <person name="Barron N."/>
            <person name="Manako K."/>
            <person name="Bowen J."/>
            <person name="Foster T."/>
            <person name="Erridge Z."/>
            <person name="Tiffin H."/>
            <person name="Waite C."/>
            <person name="Davies K."/>
            <person name="Grierson E."/>
            <person name="Laing W."/>
            <person name="Kirk R."/>
            <person name="Chen X."/>
            <person name="Wood M."/>
            <person name="Montefiori M."/>
            <person name="Brummell D."/>
            <person name="Schwinn K."/>
            <person name="Catanach A."/>
            <person name="Fullerton C."/>
            <person name="Li D."/>
            <person name="Meiyalaghan S."/>
            <person name="Nieuwenhuizen N."/>
            <person name="Read N."/>
            <person name="Prakash R."/>
            <person name="Hunter D."/>
            <person name="Zhang H."/>
            <person name="Mckenzie M."/>
            <person name="Knabel M."/>
            <person name="Harris A."/>
            <person name="Allan A."/>
            <person name="Chen A."/>
            <person name="Janssen B."/>
            <person name="Plunkett B."/>
            <person name="Dwamena C."/>
            <person name="Voogd C."/>
            <person name="Leif D."/>
            <person name="Lafferty D."/>
            <person name="Souleyre E."/>
            <person name="Varkonyi-Gasic E."/>
            <person name="Gambi F."/>
            <person name="Hanley J."/>
            <person name="Yao J.-L."/>
            <person name="Cheung J."/>
            <person name="David K."/>
            <person name="Warren B."/>
            <person name="Marsh K."/>
            <person name="Snowden K."/>
            <person name="Lin-Wang K."/>
            <person name="Brian L."/>
            <person name="Martinez-Sanchez M."/>
            <person name="Wang M."/>
            <person name="Ileperuma N."/>
            <person name="Macnee N."/>
            <person name="Campin R."/>
            <person name="Mcatee P."/>
            <person name="Drummond R."/>
            <person name="Espley R."/>
            <person name="Ireland H."/>
            <person name="Wu R."/>
            <person name="Atkinson R."/>
            <person name="Karunairetnam S."/>
            <person name="Bulley S."/>
            <person name="Chunkath S."/>
            <person name="Hanley Z."/>
            <person name="Storey R."/>
            <person name="Thrimawithana A."/>
            <person name="Thomson S."/>
            <person name="David C."/>
            <person name="Testolin R."/>
        </authorList>
    </citation>
    <scope>NUCLEOTIDE SEQUENCE [LARGE SCALE GENOMIC DNA]</scope>
    <source>
        <strain evidence="9">cv. Red5</strain>
        <tissue evidence="8">Young leaf</tissue>
    </source>
</reference>
<dbReference type="Pfam" id="PF23628">
    <property type="entry name" value="ARM_LIN_C"/>
    <property type="match status" value="1"/>
</dbReference>
<feature type="compositionally biased region" description="Polar residues" evidence="4">
    <location>
        <begin position="344"/>
        <end position="353"/>
    </location>
</feature>
<dbReference type="PROSITE" id="PS00678">
    <property type="entry name" value="WD_REPEATS_1"/>
    <property type="match status" value="1"/>
</dbReference>
<dbReference type="InParanoid" id="A0A2R6R0R4"/>
<evidence type="ECO:0000256" key="2">
    <source>
        <dbReference type="ARBA" id="ARBA00022737"/>
    </source>
</evidence>
<evidence type="ECO:0000313" key="8">
    <source>
        <dbReference type="EMBL" id="PSS18224.1"/>
    </source>
</evidence>
<feature type="region of interest" description="Disordered" evidence="4">
    <location>
        <begin position="1"/>
        <end position="22"/>
    </location>
</feature>
<dbReference type="SMART" id="SM00320">
    <property type="entry name" value="WD40"/>
    <property type="match status" value="2"/>
</dbReference>
<organism evidence="8 9">
    <name type="scientific">Actinidia chinensis var. chinensis</name>
    <name type="common">Chinese soft-hair kiwi</name>
    <dbReference type="NCBI Taxonomy" id="1590841"/>
    <lineage>
        <taxon>Eukaryota</taxon>
        <taxon>Viridiplantae</taxon>
        <taxon>Streptophyta</taxon>
        <taxon>Embryophyta</taxon>
        <taxon>Tracheophyta</taxon>
        <taxon>Spermatophyta</taxon>
        <taxon>Magnoliopsida</taxon>
        <taxon>eudicotyledons</taxon>
        <taxon>Gunneridae</taxon>
        <taxon>Pentapetalae</taxon>
        <taxon>asterids</taxon>
        <taxon>Ericales</taxon>
        <taxon>Actinidiaceae</taxon>
        <taxon>Actinidia</taxon>
    </lineage>
</organism>
<name>A0A2R6R0R4_ACTCC</name>
<dbReference type="InterPro" id="IPR001680">
    <property type="entry name" value="WD40_rpt"/>
</dbReference>
<dbReference type="InterPro" id="IPR011989">
    <property type="entry name" value="ARM-like"/>
</dbReference>
<keyword evidence="2" id="KW-0677">Repeat</keyword>
<dbReference type="Gene3D" id="2.130.10.10">
    <property type="entry name" value="YVTN repeat-like/Quinoprotein amine dehydrogenase"/>
    <property type="match status" value="1"/>
</dbReference>
<protein>
    <submittedName>
        <fullName evidence="8">E3 ubiquitin-protein like</fullName>
    </submittedName>
</protein>
<dbReference type="OMA" id="WGKESQV"/>
<dbReference type="InterPro" id="IPR019775">
    <property type="entry name" value="WD40_repeat_CS"/>
</dbReference>
<dbReference type="PROSITE" id="PS50294">
    <property type="entry name" value="WD_REPEATS_REGION"/>
    <property type="match status" value="1"/>
</dbReference>
<feature type="domain" description="Putative E3 ubiquitin-protein ligase LIN ARM repeats" evidence="7">
    <location>
        <begin position="509"/>
        <end position="672"/>
    </location>
</feature>
<dbReference type="PROSITE" id="PS50082">
    <property type="entry name" value="WD_REPEATS_2"/>
    <property type="match status" value="2"/>
</dbReference>
<feature type="region of interest" description="Disordered" evidence="4">
    <location>
        <begin position="344"/>
        <end position="374"/>
    </location>
</feature>
<dbReference type="Pfam" id="PF23568">
    <property type="entry name" value="ARM_LIN"/>
    <property type="match status" value="1"/>
</dbReference>
<dbReference type="InterPro" id="IPR056512">
    <property type="entry name" value="LIN_N"/>
</dbReference>
<dbReference type="Pfam" id="PF23654">
    <property type="entry name" value="ARM_LIN_2nd"/>
    <property type="match status" value="1"/>
</dbReference>
<evidence type="ECO:0000256" key="1">
    <source>
        <dbReference type="ARBA" id="ARBA00022574"/>
    </source>
</evidence>
<dbReference type="InterPro" id="IPR055566">
    <property type="entry name" value="ARM_LIN"/>
</dbReference>
<evidence type="ECO:0000313" key="9">
    <source>
        <dbReference type="Proteomes" id="UP000241394"/>
    </source>
</evidence>
<gene>
    <name evidence="8" type="ORF">CEY00_Acc04412</name>
</gene>
<dbReference type="Gene3D" id="1.25.10.10">
    <property type="entry name" value="Leucine-rich Repeat Variant"/>
    <property type="match status" value="1"/>
</dbReference>
<feature type="region of interest" description="Disordered" evidence="4">
    <location>
        <begin position="237"/>
        <end position="266"/>
    </location>
</feature>
<dbReference type="FunCoup" id="A0A2R6R0R4">
    <property type="interactions" value="1542"/>
</dbReference>
<sequence>MSSTSPSPMASTSSSLLVSSHENERPNVESIRVVVASINRHISEFVADTETWKSVKLKCTSKLRIQKREFFEFSEHTILSNLYWGIESIEAAIRSQCAEEKSCRLKNSERMLQVPALLDEDGVTAGISNRYLVCCSYFYLSVVRKFQGDEWQVALHFLQAVLVSPRLVWTQFTPKLCNSLFVSCVAFERQGSLRSKSSMDFDGDAMSEKIVHMARRYKAWLTYYQVMLYGEKIPQRHSGCRNVDSADDESQSVKNRKSSGTESSKLQECGNSLLTYSHFEKVHPLDPQEYATHNVAEEPKVSDAMGFREHIEAPTDLDRVHSEEVKRSSDIRCLQDLLTESQSDALSEDSCNGGSAAEDEYEVSADGSETPNRTVMNADDLQPEIFEKKQVAAYLALGPEHVVSVPQAPKNLAYEEVNEGYITNFFSGRLQRSFSAFELSILELREMDSCTLLKSCMEGETTNRRLHKHDLKIYNRVTSKGLNNYRFTQMDLKGSTKRRNQNGKGSEIELMGILEKAISNLCFSEGLGRCDEDYSMEVVKMYEMLSNKRGVKYNLLKDIILGQLLTVISTSKEVGVIRASVSILSTLVSLNKEVIEDINKNGLHLCDLASALKRNVHEAAILIYLMNPRPEEIKTLGLLPTLVEVVCTSNSYKAGLASLLPTPPAASLMIIEVLVTAFDCATNNMHLAAINSPRVLTGLLDVPRNNNLEDFASLGTILVRCMRFDGQCRKYISKCTPVMPFISLLKSNQERAKYSSLEFLHEILRVPRSSATQLLQQIRKEGSKSNMHELQLLIQQSQPEYKLLAANLLLQLDILEDSTRKSTYREEAVEALLDLLTCEESSSTQQLSAFLLSNLGGTYAWTGEPYTVAWLLKKTGLTTQNHRNMIRSFDWMDQSLQEPGTDTWCSKIASSVTKLGKPVFHALVKGLKSKIKNVSRDCLTAIAWIGCEIASTPDNLRYTACEIMLTAVEQFLHPGSELEERLLACLCIYNYASGKGMQKLIYFSEGVKESLRRLSNITWMAEELLRVADYFQPNKWRISCVHTQILEASQNYNGAVTALIYYKGQLCSGYADGSIKVWDIKGQTATLVLDMKEHKKAVKCFSLFEPGDCMLSGSADKTIRVWQMVQSKLECIEIIGMKEPIHGLDTFGQLIFAVTQSHEMKVIDSSRTTRDVCKTKRVKCVRVIQGKAYVGCMDSSIQELAIANNRELEIKAPSKIWMLQSKPINSISAYKDWLYTASAVVEGSNIKEWRRRSKPQISILPDKGKNVLAMEVVEDFIYLNCSPSTSILQIWLRGTQQKVGRLSAGSKITSLLTGNDIVLCGTEKGLIKGWIPL</sequence>
<dbReference type="STRING" id="1590841.A0A2R6R0R4"/>
<feature type="domain" description="Putative E3 ubiquitin-protein ligase LIN N-terminal" evidence="5">
    <location>
        <begin position="31"/>
        <end position="183"/>
    </location>
</feature>